<sequence>MIGLFSMFKLLISIMILICSLISFEAYAEKDINISLKYADNQLDKFTTKVVSKCNTLSCSVSMFNNEYKRLDKNIKKAYGKDTVGYTYYTMSMESLCNGYMKNSKDVLNKSFKEKICLVKYSYGQLKYMGIV</sequence>
<organism evidence="1 2">
    <name type="scientific">Acinetobacter phage vB_AbaM_ME3</name>
    <dbReference type="NCBI Taxonomy" id="1837876"/>
    <lineage>
        <taxon>Viruses</taxon>
        <taxon>Duplodnaviria</taxon>
        <taxon>Heunggongvirae</taxon>
        <taxon>Uroviricota</taxon>
        <taxon>Caudoviricetes</taxon>
        <taxon>Metrivirus</taxon>
        <taxon>Metrivirus ME3</taxon>
    </lineage>
</organism>
<name>A0A172Q0V4_9CAUD</name>
<reference evidence="2" key="1">
    <citation type="submission" date="2016-03" db="EMBL/GenBank/DDBJ databases">
        <title>Characterization of Acinetobacter baumannii phage vB_AbaM_ME3.</title>
        <authorList>
            <person name="Buttimer C.T.H."/>
            <person name="Elbreki M."/>
            <person name="Coffey A."/>
        </authorList>
    </citation>
    <scope>NUCLEOTIDE SEQUENCE [LARGE SCALE GENOMIC DNA]</scope>
</reference>
<protein>
    <submittedName>
        <fullName evidence="1">Uncharacterized protein</fullName>
    </submittedName>
</protein>
<dbReference type="EMBL" id="KU935715">
    <property type="protein sequence ID" value="AND75482.1"/>
    <property type="molecule type" value="Genomic_DNA"/>
</dbReference>
<dbReference type="Proteomes" id="UP000225947">
    <property type="component" value="Segment"/>
</dbReference>
<proteinExistence type="predicted"/>
<evidence type="ECO:0000313" key="1">
    <source>
        <dbReference type="EMBL" id="AND75482.1"/>
    </source>
</evidence>
<keyword evidence="2" id="KW-1185">Reference proteome</keyword>
<evidence type="ECO:0000313" key="2">
    <source>
        <dbReference type="Proteomes" id="UP000225947"/>
    </source>
</evidence>
<accession>A0A172Q0V4</accession>
<gene>
    <name evidence="1" type="ORF">ME3_321</name>
</gene>